<reference evidence="5 7" key="2">
    <citation type="submission" date="2018-11" db="EMBL/GenBank/DDBJ databases">
        <authorList>
            <consortium name="Pathogen Informatics"/>
        </authorList>
    </citation>
    <scope>NUCLEOTIDE SEQUENCE [LARGE SCALE GENOMIC DNA]</scope>
</reference>
<evidence type="ECO:0000313" key="8">
    <source>
        <dbReference type="WBParaSite" id="DME_0000110301-mRNA-1"/>
    </source>
</evidence>
<dbReference type="PANTHER" id="PTHR21292">
    <property type="entry name" value="EXOCYST COMPLEX COMPONENT SEC6-RELATED"/>
    <property type="match status" value="1"/>
</dbReference>
<evidence type="ECO:0000256" key="3">
    <source>
        <dbReference type="ARBA" id="ARBA00022483"/>
    </source>
</evidence>
<dbReference type="STRING" id="318479.A0A158Q2Y0"/>
<dbReference type="Gene3D" id="1.10.357.50">
    <property type="match status" value="1"/>
</dbReference>
<dbReference type="InterPro" id="IPR010326">
    <property type="entry name" value="EXOC3/Sec6"/>
</dbReference>
<evidence type="ECO:0000313" key="5">
    <source>
        <dbReference type="EMBL" id="VDN55490.1"/>
    </source>
</evidence>
<dbReference type="InterPro" id="IPR042532">
    <property type="entry name" value="EXOC3/Sec6_C"/>
</dbReference>
<reference evidence="8" key="1">
    <citation type="submission" date="2016-04" db="UniProtKB">
        <authorList>
            <consortium name="WormBaseParasite"/>
        </authorList>
    </citation>
    <scope>IDENTIFICATION</scope>
</reference>
<dbReference type="Gene3D" id="1.10.357.70">
    <property type="entry name" value="Exocyst complex component Sec6, C-terminal domain"/>
    <property type="match status" value="1"/>
</dbReference>
<accession>A0A158Q2Y0</accession>
<protein>
    <submittedName>
        <fullName evidence="8">Exocyst complex component Sec6</fullName>
    </submittedName>
</protein>
<evidence type="ECO:0000256" key="2">
    <source>
        <dbReference type="ARBA" id="ARBA00022448"/>
    </source>
</evidence>
<dbReference type="EMBL" id="UYYG01001152">
    <property type="protein sequence ID" value="VDN55490.1"/>
    <property type="molecule type" value="Genomic_DNA"/>
</dbReference>
<evidence type="ECO:0000313" key="6">
    <source>
        <dbReference type="Proteomes" id="UP000038040"/>
    </source>
</evidence>
<keyword evidence="7" id="KW-1185">Reference proteome</keyword>
<dbReference type="GO" id="GO:0000145">
    <property type="term" value="C:exocyst"/>
    <property type="evidence" value="ECO:0007669"/>
    <property type="project" value="InterPro"/>
</dbReference>
<dbReference type="Proteomes" id="UP000274756">
    <property type="component" value="Unassembled WGS sequence"/>
</dbReference>
<organism evidence="6 8">
    <name type="scientific">Dracunculus medinensis</name>
    <name type="common">Guinea worm</name>
    <dbReference type="NCBI Taxonomy" id="318479"/>
    <lineage>
        <taxon>Eukaryota</taxon>
        <taxon>Metazoa</taxon>
        <taxon>Ecdysozoa</taxon>
        <taxon>Nematoda</taxon>
        <taxon>Chromadorea</taxon>
        <taxon>Rhabditida</taxon>
        <taxon>Spirurina</taxon>
        <taxon>Dracunculoidea</taxon>
        <taxon>Dracunculidae</taxon>
        <taxon>Dracunculus</taxon>
    </lineage>
</organism>
<keyword evidence="2" id="KW-0813">Transport</keyword>
<evidence type="ECO:0000256" key="4">
    <source>
        <dbReference type="SAM" id="MobiDB-lite"/>
    </source>
</evidence>
<dbReference type="PANTHER" id="PTHR21292:SF1">
    <property type="entry name" value="EXOCYST COMPLEX COMPONENT 3"/>
    <property type="match status" value="1"/>
</dbReference>
<dbReference type="GO" id="GO:0000149">
    <property type="term" value="F:SNARE binding"/>
    <property type="evidence" value="ECO:0007669"/>
    <property type="project" value="TreeGrafter"/>
</dbReference>
<dbReference type="OrthoDB" id="10047020at2759"/>
<dbReference type="AlphaFoldDB" id="A0A158Q2Y0"/>
<dbReference type="WBParaSite" id="DME_0000110301-mRNA-1">
    <property type="protein sequence ID" value="DME_0000110301-mRNA-1"/>
    <property type="gene ID" value="DME_0000110301"/>
</dbReference>
<comment type="similarity">
    <text evidence="1">Belongs to the SEC6 family.</text>
</comment>
<proteinExistence type="inferred from homology"/>
<dbReference type="GO" id="GO:0051601">
    <property type="term" value="P:exocyst localization"/>
    <property type="evidence" value="ECO:0007669"/>
    <property type="project" value="TreeGrafter"/>
</dbReference>
<feature type="region of interest" description="Disordered" evidence="4">
    <location>
        <begin position="461"/>
        <end position="482"/>
    </location>
</feature>
<evidence type="ECO:0000256" key="1">
    <source>
        <dbReference type="ARBA" id="ARBA00009447"/>
    </source>
</evidence>
<dbReference type="Pfam" id="PF06046">
    <property type="entry name" value="Sec6"/>
    <property type="match status" value="2"/>
</dbReference>
<dbReference type="Proteomes" id="UP000038040">
    <property type="component" value="Unplaced"/>
</dbReference>
<name>A0A158Q2Y0_DRAME</name>
<dbReference type="GO" id="GO:0006887">
    <property type="term" value="P:exocytosis"/>
    <property type="evidence" value="ECO:0007669"/>
    <property type="project" value="UniProtKB-KW"/>
</dbReference>
<gene>
    <name evidence="5" type="ORF">DME_LOCUS5463</name>
</gene>
<sequence length="732" mass="84234">MDAEFIEKQAHAAALVQVAQLFQRADQLEKLESIKKRADRKKAAVEAMLRTGVQSQLEGIRTAIGHLSTTIEDVKIVEANLQEIYDTLGKFPELKEKMARLREANIKHSQYATAMEHLRHIYNIPEIVEKTHEFIVEGKLLHAHKNIMELEHARDDLTYELHKIQQSNVQYEINLVQELAKQLWYICSRCLEAVRGLDQGPVQLVTALRIIEREERIDKYYLDRKASSNNFMPVGRPRMWRQKCLEVIANTVRHRIEGNQLEDRSLNKQWLARYLEICRLVVVEDLKVAKSGAVQCFPPSYNIYDRFVRMYHNCLSSRLREIASENLEKNELVQLLSWIQAYGSEQMLGNPRLQINVAALTADHPLLPKSTITQLCDQFVEMTRKDIHEWLEKTLMQEKDDWYKHVHPEEESLGYFYTQLPSILFGMIEDTIAIANNLDICIDSTEKLTKHIRLTMETDVVSSENNETLNEEQSKNVPQSPRSPLLIGVSRQELLEKVDQLKKRWNIALQSAVGGLLDEVYEDIAPHLAELLTKKWLGGSSAIETICMTIADYHSDHKRLRPHLRCALMMELQYKIVGEYIIGIDSRKISFSHYEERSDAAALLKKDAERIANLFASLLSNTDMMFADLTAVLFAMADILSLRDKSLLALESTAFVRKFPDIHSELLSGLLQMREDVGRADARALAEETIGHAKCHIKSDPITKKLFQMCKTGSKRNFAFEETMQNMFATFI</sequence>
<keyword evidence="3" id="KW-0268">Exocytosis</keyword>
<evidence type="ECO:0000313" key="7">
    <source>
        <dbReference type="Proteomes" id="UP000274756"/>
    </source>
</evidence>